<feature type="transmembrane region" description="Helical" evidence="6">
    <location>
        <begin position="468"/>
        <end position="487"/>
    </location>
</feature>
<organism evidence="7 8">
    <name type="scientific">Aspergillus avenaceus</name>
    <dbReference type="NCBI Taxonomy" id="36643"/>
    <lineage>
        <taxon>Eukaryota</taxon>
        <taxon>Fungi</taxon>
        <taxon>Dikarya</taxon>
        <taxon>Ascomycota</taxon>
        <taxon>Pezizomycotina</taxon>
        <taxon>Eurotiomycetes</taxon>
        <taxon>Eurotiomycetidae</taxon>
        <taxon>Eurotiales</taxon>
        <taxon>Aspergillaceae</taxon>
        <taxon>Aspergillus</taxon>
        <taxon>Aspergillus subgen. Circumdati</taxon>
    </lineage>
</organism>
<keyword evidence="2 6" id="KW-0812">Transmembrane</keyword>
<feature type="transmembrane region" description="Helical" evidence="6">
    <location>
        <begin position="161"/>
        <end position="179"/>
    </location>
</feature>
<evidence type="ECO:0000256" key="1">
    <source>
        <dbReference type="ARBA" id="ARBA00004141"/>
    </source>
</evidence>
<feature type="transmembrane region" description="Helical" evidence="6">
    <location>
        <begin position="325"/>
        <end position="345"/>
    </location>
</feature>
<feature type="transmembrane region" description="Helical" evidence="6">
    <location>
        <begin position="376"/>
        <end position="400"/>
    </location>
</feature>
<dbReference type="PANTHER" id="PTHR11785:SF382">
    <property type="entry name" value="LOW-AFFINITY METHIONINE PERMEASE"/>
    <property type="match status" value="1"/>
</dbReference>
<dbReference type="PANTHER" id="PTHR11785">
    <property type="entry name" value="AMINO ACID TRANSPORTER"/>
    <property type="match status" value="1"/>
</dbReference>
<dbReference type="AlphaFoldDB" id="A0A5N6U5W9"/>
<dbReference type="EMBL" id="ML742032">
    <property type="protein sequence ID" value="KAE8154045.1"/>
    <property type="molecule type" value="Genomic_DNA"/>
</dbReference>
<evidence type="ECO:0000313" key="8">
    <source>
        <dbReference type="Proteomes" id="UP000325780"/>
    </source>
</evidence>
<feature type="region of interest" description="Disordered" evidence="5">
    <location>
        <begin position="1"/>
        <end position="35"/>
    </location>
</feature>
<evidence type="ECO:0000256" key="4">
    <source>
        <dbReference type="ARBA" id="ARBA00023136"/>
    </source>
</evidence>
<dbReference type="InterPro" id="IPR050598">
    <property type="entry name" value="AminoAcid_Transporter"/>
</dbReference>
<dbReference type="Proteomes" id="UP000325780">
    <property type="component" value="Unassembled WGS sequence"/>
</dbReference>
<evidence type="ECO:0000256" key="5">
    <source>
        <dbReference type="SAM" id="MobiDB-lite"/>
    </source>
</evidence>
<proteinExistence type="predicted"/>
<keyword evidence="4 6" id="KW-0472">Membrane</keyword>
<feature type="transmembrane region" description="Helical" evidence="6">
    <location>
        <begin position="406"/>
        <end position="423"/>
    </location>
</feature>
<evidence type="ECO:0000256" key="6">
    <source>
        <dbReference type="SAM" id="Phobius"/>
    </source>
</evidence>
<dbReference type="Pfam" id="PF13520">
    <property type="entry name" value="AA_permease_2"/>
    <property type="match status" value="1"/>
</dbReference>
<evidence type="ECO:0000256" key="3">
    <source>
        <dbReference type="ARBA" id="ARBA00022989"/>
    </source>
</evidence>
<dbReference type="GO" id="GO:0016020">
    <property type="term" value="C:membrane"/>
    <property type="evidence" value="ECO:0007669"/>
    <property type="project" value="UniProtKB-SubCell"/>
</dbReference>
<feature type="transmembrane region" description="Helical" evidence="6">
    <location>
        <begin position="77"/>
        <end position="100"/>
    </location>
</feature>
<dbReference type="PIRSF" id="PIRSF006060">
    <property type="entry name" value="AA_transporter"/>
    <property type="match status" value="1"/>
</dbReference>
<sequence length="526" mass="57441">METSSPLQRLNVPEEEALMANSDRDEEDNDPLLGRPDNVDRRHLGLWSTTFLIINRMIGTAIFSVPSSIAGSVGSAGAAISLWIVGFLLSLCGLMIWLELGCLMPRSGGEKVYLETAYPRPPMFAATIFAVHVIFLGFTGIGSVVVAENLLLVLQLTATDWAKRLMAIIVLASIAAMHIKAKTFTVKLMNLLASVKLVIMILIVFAGIRLLTDQNNPRLPHPGASYDHPFAGSSTKIYDYVTALLQVLSTYQGWSNAAYVLDEVKDPQRTLKLAGVLGLGSVGLLYILVNMAYFAGATPEELSQTGVTVVALFIGRVFGETMQGLTAVLAMLSSLGNIMTSSFAMSRVVQSLGREGILPFASFFADSTASGSPKGAFLGVFLGPIIMILLIPFGSIYTFLLSVSQYSMAIVYFAVVVGLFIIRKRMAHPHRTFRVWTSVALLFLLVQTLLVVSPFMHEEGSGTTSLPVWLMPLITVLALGGGAVYWYGWRIAMPRMMGFTWDRRESTMADGTVMVKWTRRVKDTRD</sequence>
<comment type="subcellular location">
    <subcellularLocation>
        <location evidence="1">Membrane</location>
        <topology evidence="1">Multi-pass membrane protein</topology>
    </subcellularLocation>
</comment>
<keyword evidence="8" id="KW-1185">Reference proteome</keyword>
<feature type="transmembrane region" description="Helical" evidence="6">
    <location>
        <begin position="435"/>
        <end position="456"/>
    </location>
</feature>
<feature type="transmembrane region" description="Helical" evidence="6">
    <location>
        <begin position="273"/>
        <end position="295"/>
    </location>
</feature>
<dbReference type="Gene3D" id="1.20.1740.10">
    <property type="entry name" value="Amino acid/polyamine transporter I"/>
    <property type="match status" value="1"/>
</dbReference>
<keyword evidence="3 6" id="KW-1133">Transmembrane helix</keyword>
<dbReference type="InterPro" id="IPR002293">
    <property type="entry name" value="AA/rel_permease1"/>
</dbReference>
<evidence type="ECO:0000256" key="2">
    <source>
        <dbReference type="ARBA" id="ARBA00022692"/>
    </source>
</evidence>
<name>A0A5N6U5W9_ASPAV</name>
<accession>A0A5N6U5W9</accession>
<dbReference type="GO" id="GO:0015179">
    <property type="term" value="F:L-amino acid transmembrane transporter activity"/>
    <property type="evidence" value="ECO:0007669"/>
    <property type="project" value="TreeGrafter"/>
</dbReference>
<reference evidence="7 8" key="1">
    <citation type="submission" date="2019-04" db="EMBL/GenBank/DDBJ databases">
        <title>Friends and foes A comparative genomics study of 23 Aspergillus species from section Flavi.</title>
        <authorList>
            <consortium name="DOE Joint Genome Institute"/>
            <person name="Kjaerbolling I."/>
            <person name="Vesth T."/>
            <person name="Frisvad J.C."/>
            <person name="Nybo J.L."/>
            <person name="Theobald S."/>
            <person name="Kildgaard S."/>
            <person name="Isbrandt T."/>
            <person name="Kuo A."/>
            <person name="Sato A."/>
            <person name="Lyhne E.K."/>
            <person name="Kogle M.E."/>
            <person name="Wiebenga A."/>
            <person name="Kun R.S."/>
            <person name="Lubbers R.J."/>
            <person name="Makela M.R."/>
            <person name="Barry K."/>
            <person name="Chovatia M."/>
            <person name="Clum A."/>
            <person name="Daum C."/>
            <person name="Haridas S."/>
            <person name="He G."/>
            <person name="LaButti K."/>
            <person name="Lipzen A."/>
            <person name="Mondo S."/>
            <person name="Riley R."/>
            <person name="Salamov A."/>
            <person name="Simmons B.A."/>
            <person name="Magnuson J.K."/>
            <person name="Henrissat B."/>
            <person name="Mortensen U.H."/>
            <person name="Larsen T.O."/>
            <person name="Devries R.P."/>
            <person name="Grigoriev I.V."/>
            <person name="Machida M."/>
            <person name="Baker S.E."/>
            <person name="Andersen M.R."/>
        </authorList>
    </citation>
    <scope>NUCLEOTIDE SEQUENCE [LARGE SCALE GENOMIC DNA]</scope>
    <source>
        <strain evidence="7 8">IBT 18842</strain>
    </source>
</reference>
<dbReference type="OrthoDB" id="5982228at2759"/>
<protein>
    <submittedName>
        <fullName evidence="7">Amino acid/polyamine transporter I</fullName>
    </submittedName>
</protein>
<gene>
    <name evidence="7" type="ORF">BDV25DRAFT_167745</name>
</gene>
<evidence type="ECO:0000313" key="7">
    <source>
        <dbReference type="EMBL" id="KAE8154045.1"/>
    </source>
</evidence>
<feature type="transmembrane region" description="Helical" evidence="6">
    <location>
        <begin position="191"/>
        <end position="211"/>
    </location>
</feature>
<feature type="transmembrane region" description="Helical" evidence="6">
    <location>
        <begin position="44"/>
        <end position="65"/>
    </location>
</feature>
<feature type="transmembrane region" description="Helical" evidence="6">
    <location>
        <begin position="121"/>
        <end position="141"/>
    </location>
</feature>